<accession>A0A101H1C6</accession>
<protein>
    <submittedName>
        <fullName evidence="1 2">Ferredoxin</fullName>
    </submittedName>
</protein>
<reference evidence="4 5" key="2">
    <citation type="journal article" date="2015" name="MBio">
        <title>Genome-Resolved Metagenomic Analysis Reveals Roles for Candidate Phyla and Other Microbial Community Members in Biogeochemical Transformations in Oil Reservoirs.</title>
        <authorList>
            <person name="Hu P."/>
            <person name="Tom L."/>
            <person name="Singh A."/>
            <person name="Thomas B.C."/>
            <person name="Baker B.J."/>
            <person name="Piceno Y.M."/>
            <person name="Andersen G.L."/>
            <person name="Banfield J.F."/>
        </authorList>
    </citation>
    <scope>NUCLEOTIDE SEQUENCE [LARGE SCALE GENOMIC DNA]</scope>
</reference>
<dbReference type="CDD" id="cd02980">
    <property type="entry name" value="TRX_Fd_family"/>
    <property type="match status" value="1"/>
</dbReference>
<comment type="caution">
    <text evidence="2">The sequence shown here is derived from an EMBL/GenBank/DDBJ whole genome shotgun (WGS) entry which is preliminary data.</text>
</comment>
<dbReference type="InterPro" id="IPR036249">
    <property type="entry name" value="Thioredoxin-like_sf"/>
</dbReference>
<reference evidence="1 6" key="3">
    <citation type="journal article" date="2018" name="Nat. Biotechnol.">
        <title>A standardized bacterial taxonomy based on genome phylogeny substantially revises the tree of life.</title>
        <authorList>
            <person name="Parks D.H."/>
            <person name="Chuvochina M."/>
            <person name="Waite D.W."/>
            <person name="Rinke C."/>
            <person name="Skarshewski A."/>
            <person name="Chaumeil P.A."/>
            <person name="Hugenholtz P."/>
        </authorList>
    </citation>
    <scope>NUCLEOTIDE SEQUENCE [LARGE SCALE GENOMIC DNA]</scope>
    <source>
        <strain evidence="1">UBA9905</strain>
    </source>
</reference>
<reference evidence="2" key="1">
    <citation type="journal article" date="2015" name="MBio">
        <title>Genome-resolved metagenomic analysis reveals roles for candidate phyla and other microbial community members in biogeochemical transformations in oil reservoirs.</title>
        <authorList>
            <person name="Hu P."/>
            <person name="Tom L."/>
            <person name="Singh A."/>
            <person name="Thomas B.C."/>
            <person name="Baker B.J."/>
            <person name="Piceno Y.M."/>
            <person name="Andersen G.L."/>
            <person name="Banfield J.F."/>
        </authorList>
    </citation>
    <scope>NUCLEOTIDE SEQUENCE [LARGE SCALE GENOMIC DNA]</scope>
    <source>
        <strain evidence="2">46_47</strain>
        <strain evidence="3">46_70</strain>
    </source>
</reference>
<sequence length="125" mass="13297">MAKIKSLEELMKIKENAMKGLKMRDSGKRGKVIVAMGTCGIAAGAKDTLRAIVDSLEEKGIDDVAVVQSGCFGLCDVEPTIEVHLEGSEPIIYGHVSPAQAKRVVEQHIVGGNVVGDLIVKRGEL</sequence>
<organism evidence="2 4">
    <name type="scientific">Mesotoga infera</name>
    <dbReference type="NCBI Taxonomy" id="1236046"/>
    <lineage>
        <taxon>Bacteria</taxon>
        <taxon>Thermotogati</taxon>
        <taxon>Thermotogota</taxon>
        <taxon>Thermotogae</taxon>
        <taxon>Kosmotogales</taxon>
        <taxon>Kosmotogaceae</taxon>
        <taxon>Mesotoga</taxon>
    </lineage>
</organism>
<evidence type="ECO:0000313" key="1">
    <source>
        <dbReference type="EMBL" id="HCO69740.1"/>
    </source>
</evidence>
<dbReference type="EMBL" id="LGGH01000007">
    <property type="protein sequence ID" value="KUK68556.1"/>
    <property type="molecule type" value="Genomic_DNA"/>
</dbReference>
<dbReference type="Gene3D" id="3.40.30.10">
    <property type="entry name" value="Glutaredoxin"/>
    <property type="match status" value="1"/>
</dbReference>
<dbReference type="Proteomes" id="UP000264215">
    <property type="component" value="Unassembled WGS sequence"/>
</dbReference>
<dbReference type="Proteomes" id="UP000054260">
    <property type="component" value="Unassembled WGS sequence"/>
</dbReference>
<gene>
    <name evidence="1" type="ORF">DIT26_04010</name>
    <name evidence="2" type="ORF">XD86_0109</name>
    <name evidence="3" type="ORF">XE02_0196</name>
</gene>
<dbReference type="SUPFAM" id="SSF52833">
    <property type="entry name" value="Thioredoxin-like"/>
    <property type="match status" value="1"/>
</dbReference>
<proteinExistence type="predicted"/>
<evidence type="ECO:0000313" key="2">
    <source>
        <dbReference type="EMBL" id="KUK68556.1"/>
    </source>
</evidence>
<dbReference type="EMBL" id="LGGW01000008">
    <property type="protein sequence ID" value="KUK91163.1"/>
    <property type="molecule type" value="Genomic_DNA"/>
</dbReference>
<dbReference type="AlphaFoldDB" id="A0A101H1C6"/>
<evidence type="ECO:0000313" key="4">
    <source>
        <dbReference type="Proteomes" id="UP000054260"/>
    </source>
</evidence>
<evidence type="ECO:0000313" key="3">
    <source>
        <dbReference type="EMBL" id="KUK91163.1"/>
    </source>
</evidence>
<name>A0A101H1C6_9BACT</name>
<evidence type="ECO:0000313" key="5">
    <source>
        <dbReference type="Proteomes" id="UP000055014"/>
    </source>
</evidence>
<dbReference type="Proteomes" id="UP000055014">
    <property type="component" value="Unassembled WGS sequence"/>
</dbReference>
<evidence type="ECO:0000313" key="6">
    <source>
        <dbReference type="Proteomes" id="UP000264215"/>
    </source>
</evidence>
<dbReference type="PATRIC" id="fig|1236046.5.peg.1023"/>
<dbReference type="EMBL" id="DQBS01000099">
    <property type="protein sequence ID" value="HCO69740.1"/>
    <property type="molecule type" value="Genomic_DNA"/>
</dbReference>